<comment type="caution">
    <text evidence="4">The sequence shown here is derived from an EMBL/GenBank/DDBJ whole genome shotgun (WGS) entry which is preliminary data.</text>
</comment>
<dbReference type="PANTHER" id="PTHR38788:SF3">
    <property type="entry name" value="CLR5 DOMAIN-CONTAINING PROTEIN"/>
    <property type="match status" value="1"/>
</dbReference>
<feature type="region of interest" description="Disordered" evidence="2">
    <location>
        <begin position="192"/>
        <end position="220"/>
    </location>
</feature>
<dbReference type="Pfam" id="PF00023">
    <property type="entry name" value="Ank"/>
    <property type="match status" value="1"/>
</dbReference>
<dbReference type="AlphaFoldDB" id="A0A9P9H2W6"/>
<dbReference type="Pfam" id="PF13637">
    <property type="entry name" value="Ank_4"/>
    <property type="match status" value="1"/>
</dbReference>
<dbReference type="PROSITE" id="PS50088">
    <property type="entry name" value="ANK_REPEAT"/>
    <property type="match status" value="1"/>
</dbReference>
<feature type="repeat" description="ANK" evidence="1">
    <location>
        <begin position="572"/>
        <end position="604"/>
    </location>
</feature>
<dbReference type="Proteomes" id="UP000736672">
    <property type="component" value="Unassembled WGS sequence"/>
</dbReference>
<feature type="non-terminal residue" evidence="4">
    <location>
        <position position="1"/>
    </location>
</feature>
<dbReference type="SMART" id="SM00248">
    <property type="entry name" value="ANK"/>
    <property type="match status" value="6"/>
</dbReference>
<keyword evidence="1" id="KW-0040">ANK repeat</keyword>
<dbReference type="InterPro" id="IPR002110">
    <property type="entry name" value="Ankyrin_rpt"/>
</dbReference>
<feature type="domain" description="Clr5" evidence="3">
    <location>
        <begin position="50"/>
        <end position="100"/>
    </location>
</feature>
<evidence type="ECO:0000313" key="4">
    <source>
        <dbReference type="EMBL" id="KAH7249497.1"/>
    </source>
</evidence>
<evidence type="ECO:0000313" key="5">
    <source>
        <dbReference type="Proteomes" id="UP000736672"/>
    </source>
</evidence>
<evidence type="ECO:0000256" key="1">
    <source>
        <dbReference type="PROSITE-ProRule" id="PRU00023"/>
    </source>
</evidence>
<sequence>QINSASSITLEHLCTSGLLPPPLSHVNCSSASVMSSSTQPYRPPLQVKPDFEPHRATIRNLYIVEQMKLAQVMTTMEQRHGFRATEKQYKTTLKTWGLVKNVSKQAKESIVRALESREREGKQTASVKLGGAPVSEEKIGRWRKERAKAANQLDTGHSGAWCEDSEMLDIEFVSEDEYRDEIMEYTGTAPLAGIGEDSSPPGSPHSIIPANPQKQPRGGLGYQISRATSGFFSRAIDRFERAWWQVDNLPIPDAGDNENYDLLGLEHQHIDHDDGFWRQPDLLSEPRDLSLMGILDASWGYPGQFPKLPATVSVCGEQGGDGATDNTDEDNDCTNNINYSEDADCAKDTECVEGDSHQDLTTSFYRAVSEGDYRVAESLLNLAKQLGRPFGDSVLLNALRTASIRGYATVVKLLLDSDVPTTNALRDAAMAGRLEALPPLLDKAGCQPGALSFASRGRSEHSQEDICRLLLDHGADVDEMSSDEWGPPLLEAAIHNNSGIFKLLLDRGASLSLALKAQRNKRPWAKESAFSHAKLDGGTDDTVLDATKALFLVLREGDSKLSAILNLCCGANNNDALVIAARYGDEAVAKRLLDGGADPFQPNSNGLSAIQAARKRQRQGLIKLLLGQNREPPHERALLRESFALRVRFISQCRNIYNVAGRLPAHLAVEAEKLSRYFLDYRPAFCSALSSMRGLSVLEAPDNVCSLLAYLCLARAMTDLIRSKAGADFTGEFQDGIHSFFDVLRYGAFEPADDTLLYEQVVRLAWGVELGQESSSLVSADENILQMQGLAAKLLFQSTQFTDSEDITRADQHLLLGERVVPGCTSPTAKQPIGVSSFDIHAPDLSSETFPPFSTGCLNQPCGIAGPSKLDHRPPNMHYGERNAIDGGGIKAAIIRIATGTLFALMILLLNTITQATKGTDPLSTFAATACSTQMPSTPHPDHSDALHNSATSVCEDASPPCTLGTALSAEAPMTWLPDPTLLSRPATPSMAEWTPNWSNVRSPNPPFASSAHPMVTADSLLTTPWVSDRTI</sequence>
<dbReference type="Gene3D" id="1.25.40.20">
    <property type="entry name" value="Ankyrin repeat-containing domain"/>
    <property type="match status" value="1"/>
</dbReference>
<organism evidence="4 5">
    <name type="scientific">Fusarium solani</name>
    <name type="common">Filamentous fungus</name>
    <dbReference type="NCBI Taxonomy" id="169388"/>
    <lineage>
        <taxon>Eukaryota</taxon>
        <taxon>Fungi</taxon>
        <taxon>Dikarya</taxon>
        <taxon>Ascomycota</taxon>
        <taxon>Pezizomycotina</taxon>
        <taxon>Sordariomycetes</taxon>
        <taxon>Hypocreomycetidae</taxon>
        <taxon>Hypocreales</taxon>
        <taxon>Nectriaceae</taxon>
        <taxon>Fusarium</taxon>
        <taxon>Fusarium solani species complex</taxon>
    </lineage>
</organism>
<protein>
    <recommendedName>
        <fullName evidence="3">Clr5 domain-containing protein</fullName>
    </recommendedName>
</protein>
<accession>A0A9P9H2W6</accession>
<gene>
    <name evidence="4" type="ORF">B0J15DRAFT_561916</name>
</gene>
<dbReference type="InterPro" id="IPR036770">
    <property type="entry name" value="Ankyrin_rpt-contain_sf"/>
</dbReference>
<keyword evidence="5" id="KW-1185">Reference proteome</keyword>
<dbReference type="InterPro" id="IPR025676">
    <property type="entry name" value="Clr5_dom"/>
</dbReference>
<reference evidence="4" key="1">
    <citation type="journal article" date="2021" name="Nat. Commun.">
        <title>Genetic determinants of endophytism in the Arabidopsis root mycobiome.</title>
        <authorList>
            <person name="Mesny F."/>
            <person name="Miyauchi S."/>
            <person name="Thiergart T."/>
            <person name="Pickel B."/>
            <person name="Atanasova L."/>
            <person name="Karlsson M."/>
            <person name="Huettel B."/>
            <person name="Barry K.W."/>
            <person name="Haridas S."/>
            <person name="Chen C."/>
            <person name="Bauer D."/>
            <person name="Andreopoulos W."/>
            <person name="Pangilinan J."/>
            <person name="LaButti K."/>
            <person name="Riley R."/>
            <person name="Lipzen A."/>
            <person name="Clum A."/>
            <person name="Drula E."/>
            <person name="Henrissat B."/>
            <person name="Kohler A."/>
            <person name="Grigoriev I.V."/>
            <person name="Martin F.M."/>
            <person name="Hacquard S."/>
        </authorList>
    </citation>
    <scope>NUCLEOTIDE SEQUENCE</scope>
    <source>
        <strain evidence="4">FSSC 5 MPI-SDFR-AT-0091</strain>
    </source>
</reference>
<dbReference type="OrthoDB" id="5308957at2759"/>
<proteinExistence type="predicted"/>
<evidence type="ECO:0000259" key="3">
    <source>
        <dbReference type="Pfam" id="PF14420"/>
    </source>
</evidence>
<dbReference type="SUPFAM" id="SSF48403">
    <property type="entry name" value="Ankyrin repeat"/>
    <property type="match status" value="1"/>
</dbReference>
<dbReference type="PANTHER" id="PTHR38788">
    <property type="entry name" value="CLR5 DOMAIN-CONTAINING PROTEIN"/>
    <property type="match status" value="1"/>
</dbReference>
<dbReference type="Pfam" id="PF14420">
    <property type="entry name" value="Clr5"/>
    <property type="match status" value="1"/>
</dbReference>
<name>A0A9P9H2W6_FUSSL</name>
<evidence type="ECO:0000256" key="2">
    <source>
        <dbReference type="SAM" id="MobiDB-lite"/>
    </source>
</evidence>
<feature type="compositionally biased region" description="Low complexity" evidence="2">
    <location>
        <begin position="198"/>
        <end position="209"/>
    </location>
</feature>
<dbReference type="EMBL" id="JAGTJS010000013">
    <property type="protein sequence ID" value="KAH7249497.1"/>
    <property type="molecule type" value="Genomic_DNA"/>
</dbReference>